<feature type="non-terminal residue" evidence="1">
    <location>
        <position position="50"/>
    </location>
</feature>
<gene>
    <name evidence="1" type="ORF">DERYTH_LOCUS3351</name>
</gene>
<accession>A0A9N8ZY00</accession>
<reference evidence="1" key="1">
    <citation type="submission" date="2021-06" db="EMBL/GenBank/DDBJ databases">
        <authorList>
            <person name="Kallberg Y."/>
            <person name="Tangrot J."/>
            <person name="Rosling A."/>
        </authorList>
    </citation>
    <scope>NUCLEOTIDE SEQUENCE</scope>
    <source>
        <strain evidence="1">MA453B</strain>
    </source>
</reference>
<sequence length="50" mass="5900">MLNKGKRYRSSENSLLDNEVASTSYLSKRWKENEERAKLLKVRKSKNTLV</sequence>
<keyword evidence="2" id="KW-1185">Reference proteome</keyword>
<dbReference type="AlphaFoldDB" id="A0A9N8ZY00"/>
<evidence type="ECO:0000313" key="1">
    <source>
        <dbReference type="EMBL" id="CAG8510298.1"/>
    </source>
</evidence>
<evidence type="ECO:0000313" key="2">
    <source>
        <dbReference type="Proteomes" id="UP000789405"/>
    </source>
</evidence>
<comment type="caution">
    <text evidence="1">The sequence shown here is derived from an EMBL/GenBank/DDBJ whole genome shotgun (WGS) entry which is preliminary data.</text>
</comment>
<organism evidence="1 2">
    <name type="scientific">Dentiscutata erythropus</name>
    <dbReference type="NCBI Taxonomy" id="1348616"/>
    <lineage>
        <taxon>Eukaryota</taxon>
        <taxon>Fungi</taxon>
        <taxon>Fungi incertae sedis</taxon>
        <taxon>Mucoromycota</taxon>
        <taxon>Glomeromycotina</taxon>
        <taxon>Glomeromycetes</taxon>
        <taxon>Diversisporales</taxon>
        <taxon>Gigasporaceae</taxon>
        <taxon>Dentiscutata</taxon>
    </lineage>
</organism>
<name>A0A9N8ZY00_9GLOM</name>
<protein>
    <submittedName>
        <fullName evidence="1">6986_t:CDS:1</fullName>
    </submittedName>
</protein>
<proteinExistence type="predicted"/>
<dbReference type="Proteomes" id="UP000789405">
    <property type="component" value="Unassembled WGS sequence"/>
</dbReference>
<dbReference type="EMBL" id="CAJVPY010001171">
    <property type="protein sequence ID" value="CAG8510298.1"/>
    <property type="molecule type" value="Genomic_DNA"/>
</dbReference>